<evidence type="ECO:0000313" key="4">
    <source>
        <dbReference type="Proteomes" id="UP000007058"/>
    </source>
</evidence>
<dbReference type="GO" id="GO:0016987">
    <property type="term" value="F:sigma factor activity"/>
    <property type="evidence" value="ECO:0007669"/>
    <property type="project" value="InterPro"/>
</dbReference>
<proteinExistence type="predicted"/>
<accession>Q2W771</accession>
<dbReference type="InterPro" id="IPR055247">
    <property type="entry name" value="InsJ-like_HTH"/>
</dbReference>
<evidence type="ECO:0000259" key="2">
    <source>
        <dbReference type="Pfam" id="PF13518"/>
    </source>
</evidence>
<dbReference type="EMBL" id="AP007255">
    <property type="protein sequence ID" value="BAE50304.1"/>
    <property type="molecule type" value="Genomic_DNA"/>
</dbReference>
<dbReference type="KEGG" id="mag:amb1500"/>
<dbReference type="STRING" id="342108.amb1500"/>
<name>Q2W771_PARM1</name>
<dbReference type="InterPro" id="IPR036388">
    <property type="entry name" value="WH-like_DNA-bd_sf"/>
</dbReference>
<feature type="region of interest" description="Disordered" evidence="1">
    <location>
        <begin position="57"/>
        <end position="93"/>
    </location>
</feature>
<keyword evidence="4" id="KW-1185">Reference proteome</keyword>
<dbReference type="Gene3D" id="1.10.10.10">
    <property type="entry name" value="Winged helix-like DNA-binding domain superfamily/Winged helix DNA-binding domain"/>
    <property type="match status" value="1"/>
</dbReference>
<dbReference type="RefSeq" id="WP_011383910.1">
    <property type="nucleotide sequence ID" value="NC_007626.1"/>
</dbReference>
<gene>
    <name evidence="3" type="ordered locus">amb1500</name>
</gene>
<dbReference type="Proteomes" id="UP000007058">
    <property type="component" value="Chromosome"/>
</dbReference>
<dbReference type="GO" id="GO:0006352">
    <property type="term" value="P:DNA-templated transcription initiation"/>
    <property type="evidence" value="ECO:0007669"/>
    <property type="project" value="InterPro"/>
</dbReference>
<dbReference type="Pfam" id="PF13518">
    <property type="entry name" value="HTH_28"/>
    <property type="match status" value="1"/>
</dbReference>
<dbReference type="AlphaFoldDB" id="Q2W771"/>
<evidence type="ECO:0000256" key="1">
    <source>
        <dbReference type="SAM" id="MobiDB-lite"/>
    </source>
</evidence>
<feature type="domain" description="Insertion element IS150 protein InsJ-like helix-turn-helix" evidence="2">
    <location>
        <begin position="100"/>
        <end position="138"/>
    </location>
</feature>
<protein>
    <recommendedName>
        <fullName evidence="2">Insertion element IS150 protein InsJ-like helix-turn-helix domain-containing protein</fullName>
    </recommendedName>
</protein>
<dbReference type="HOGENOM" id="CLU_1359048_0_0_5"/>
<dbReference type="GO" id="GO:0003677">
    <property type="term" value="F:DNA binding"/>
    <property type="evidence" value="ECO:0007669"/>
    <property type="project" value="InterPro"/>
</dbReference>
<sequence>MNLGAMTLDDHIARFLAGGGRIQVIQPASGFAPLPDNLRHRGRRTRPLGAEAIAAIPPATACAPPPSPPRTAGPRPVTRPPQKAHRPGPKPAAIEPRIVRAARLAITGRTRPEIAAAMGIDEDSVRSYLSRARKAGLDVRRGNSPDPALTARIAAAWRAVPDPTTRKIAAGLGVARTTVLKHLKLAGIARTPAHCHAKRGK</sequence>
<organism evidence="3 4">
    <name type="scientific">Paramagnetospirillum magneticum (strain ATCC 700264 / AMB-1)</name>
    <name type="common">Magnetospirillum magneticum</name>
    <dbReference type="NCBI Taxonomy" id="342108"/>
    <lineage>
        <taxon>Bacteria</taxon>
        <taxon>Pseudomonadati</taxon>
        <taxon>Pseudomonadota</taxon>
        <taxon>Alphaproteobacteria</taxon>
        <taxon>Rhodospirillales</taxon>
        <taxon>Magnetospirillaceae</taxon>
        <taxon>Paramagnetospirillum</taxon>
    </lineage>
</organism>
<reference evidence="3 4" key="1">
    <citation type="journal article" date="2005" name="DNA Res.">
        <title>Complete genome sequence of the facultative anaerobic magnetotactic bacterium Magnetospirillum sp. strain AMB-1.</title>
        <authorList>
            <person name="Matsunaga T."/>
            <person name="Okamura Y."/>
            <person name="Fukuda Y."/>
            <person name="Wahyudi A.T."/>
            <person name="Murase Y."/>
            <person name="Takeyama H."/>
        </authorList>
    </citation>
    <scope>NUCLEOTIDE SEQUENCE [LARGE SCALE GENOMIC DNA]</scope>
    <source>
        <strain evidence="4">ATCC 700264 / AMB-1</strain>
    </source>
</reference>
<evidence type="ECO:0000313" key="3">
    <source>
        <dbReference type="EMBL" id="BAE50304.1"/>
    </source>
</evidence>